<dbReference type="PROSITE" id="PS51885">
    <property type="entry name" value="NEPRILYSIN"/>
    <property type="match status" value="1"/>
</dbReference>
<dbReference type="SUPFAM" id="SSF55486">
    <property type="entry name" value="Metalloproteases ('zincins'), catalytic domain"/>
    <property type="match status" value="1"/>
</dbReference>
<proteinExistence type="inferred from homology"/>
<keyword evidence="5" id="KW-0378">Hydrolase</keyword>
<evidence type="ECO:0000256" key="3">
    <source>
        <dbReference type="ARBA" id="ARBA00022670"/>
    </source>
</evidence>
<dbReference type="Pfam" id="PF05649">
    <property type="entry name" value="Peptidase_M13_N"/>
    <property type="match status" value="1"/>
</dbReference>
<dbReference type="GO" id="GO:0016485">
    <property type="term" value="P:protein processing"/>
    <property type="evidence" value="ECO:0007669"/>
    <property type="project" value="TreeGrafter"/>
</dbReference>
<sequence length="738" mass="83344">MNHLQCKCGLGIVGDAVKTRRTNYFHISHEPTGDAYSSRAPDPTSSLLGVRRYSVWCSIATDVLKDYMRSSARLYVRDSNITAPVANVDSRIETFVKDAFDIEYRLAKIDIGSVVKHMFQGAGIDDEYRVVVHKPSVLRQAFDMIDNLGPEKKRMLNNYLIWRAMDRYNHDLSTDYLHVKRLFYAKRTGDKEFPETPLYCLQNVESHFARALGSIFIQDHFVDQNKRELLNLLQSVKEEVISSVKESSLYDDKTKERALKKIRAINVNVGYPEFMMNSTLMDEYYTTLQIDRNDYFANVLTTNSFTMKKFASLLAKRVTDLDMWMYHTYKVNITFDYVWNVLDVPAGLLQFPVYNKYLPHYIRYGAIGIPLAIRFVHAIDMVGGHYDEKGSVKFWFTNVTNKRWQKQIQCMERYFMSKTMGPYQPPGQKQPIMVIFVNEHCLTCPALKQEPRCLPPVDIGGLRPCPINRCKEYPPSLVPKSCYTLGPSLLLSNGLECRGCPSIDPFCRDLKLQLCASQAETCTVLPAEIPLECKTADLIEEAGVPCLSCPKIKDIPACVELLTKPRIDTPPPSPPDKPVPAVLDTCDGVICIPTVGIEEKCLSKAQVIGRSDGTRCLGCRKINASCVDPPLNICPSQYGTCTPIPEERRKDKDCISQQVLYENNAHCLTCEFVIPDCYVSSPPQSACTGLVCDPLPPDTPQECITQEALTYNGEECFCPTRIPGCGENPLSNNPFLQT</sequence>
<keyword evidence="6" id="KW-0862">Zinc</keyword>
<dbReference type="InterPro" id="IPR042089">
    <property type="entry name" value="Peptidase_M13_dom_2"/>
</dbReference>
<name>A0AA88YPI2_PINIB</name>
<evidence type="ECO:0000256" key="2">
    <source>
        <dbReference type="ARBA" id="ARBA00007357"/>
    </source>
</evidence>
<dbReference type="GO" id="GO:0005886">
    <property type="term" value="C:plasma membrane"/>
    <property type="evidence" value="ECO:0007669"/>
    <property type="project" value="TreeGrafter"/>
</dbReference>
<gene>
    <name evidence="10" type="ORF">FSP39_022416</name>
</gene>
<keyword evidence="7" id="KW-0482">Metalloprotease</keyword>
<protein>
    <submittedName>
        <fullName evidence="10">Uncharacterized protein</fullName>
    </submittedName>
</protein>
<dbReference type="Pfam" id="PF01431">
    <property type="entry name" value="Peptidase_M13"/>
    <property type="match status" value="1"/>
</dbReference>
<reference evidence="10" key="1">
    <citation type="submission" date="2019-08" db="EMBL/GenBank/DDBJ databases">
        <title>The improved chromosome-level genome for the pearl oyster Pinctada fucata martensii using PacBio sequencing and Hi-C.</title>
        <authorList>
            <person name="Zheng Z."/>
        </authorList>
    </citation>
    <scope>NUCLEOTIDE SEQUENCE</scope>
    <source>
        <strain evidence="10">ZZ-2019</strain>
        <tissue evidence="10">Adductor muscle</tissue>
    </source>
</reference>
<evidence type="ECO:0000259" key="9">
    <source>
        <dbReference type="Pfam" id="PF05649"/>
    </source>
</evidence>
<evidence type="ECO:0000259" key="8">
    <source>
        <dbReference type="Pfam" id="PF01431"/>
    </source>
</evidence>
<evidence type="ECO:0000313" key="11">
    <source>
        <dbReference type="Proteomes" id="UP001186944"/>
    </source>
</evidence>
<dbReference type="PANTHER" id="PTHR11733">
    <property type="entry name" value="ZINC METALLOPROTEASE FAMILY M13 NEPRILYSIN-RELATED"/>
    <property type="match status" value="1"/>
</dbReference>
<dbReference type="AlphaFoldDB" id="A0AA88YPI2"/>
<keyword evidence="11" id="KW-1185">Reference proteome</keyword>
<dbReference type="Gene3D" id="3.40.390.10">
    <property type="entry name" value="Collagenase (Catalytic Domain)"/>
    <property type="match status" value="1"/>
</dbReference>
<comment type="caution">
    <text evidence="10">The sequence shown here is derived from an EMBL/GenBank/DDBJ whole genome shotgun (WGS) entry which is preliminary data.</text>
</comment>
<dbReference type="Proteomes" id="UP001186944">
    <property type="component" value="Unassembled WGS sequence"/>
</dbReference>
<feature type="domain" description="Peptidase M13 N-terminal" evidence="9">
    <location>
        <begin position="107"/>
        <end position="272"/>
    </location>
</feature>
<comment type="cofactor">
    <cofactor evidence="1">
        <name>Zn(2+)</name>
        <dbReference type="ChEBI" id="CHEBI:29105"/>
    </cofactor>
</comment>
<evidence type="ECO:0000256" key="4">
    <source>
        <dbReference type="ARBA" id="ARBA00022723"/>
    </source>
</evidence>
<dbReference type="PANTHER" id="PTHR11733:SF167">
    <property type="entry name" value="FI17812P1-RELATED"/>
    <property type="match status" value="1"/>
</dbReference>
<keyword evidence="3" id="KW-0645">Protease</keyword>
<dbReference type="InterPro" id="IPR000718">
    <property type="entry name" value="Peptidase_M13"/>
</dbReference>
<evidence type="ECO:0000256" key="5">
    <source>
        <dbReference type="ARBA" id="ARBA00022801"/>
    </source>
</evidence>
<dbReference type="GO" id="GO:0004222">
    <property type="term" value="F:metalloendopeptidase activity"/>
    <property type="evidence" value="ECO:0007669"/>
    <property type="project" value="InterPro"/>
</dbReference>
<organism evidence="10 11">
    <name type="scientific">Pinctada imbricata</name>
    <name type="common">Atlantic pearl-oyster</name>
    <name type="synonym">Pinctada martensii</name>
    <dbReference type="NCBI Taxonomy" id="66713"/>
    <lineage>
        <taxon>Eukaryota</taxon>
        <taxon>Metazoa</taxon>
        <taxon>Spiralia</taxon>
        <taxon>Lophotrochozoa</taxon>
        <taxon>Mollusca</taxon>
        <taxon>Bivalvia</taxon>
        <taxon>Autobranchia</taxon>
        <taxon>Pteriomorphia</taxon>
        <taxon>Pterioida</taxon>
        <taxon>Pterioidea</taxon>
        <taxon>Pteriidae</taxon>
        <taxon>Pinctada</taxon>
    </lineage>
</organism>
<feature type="domain" description="Peptidase M13 C-terminal" evidence="8">
    <location>
        <begin position="340"/>
        <end position="416"/>
    </location>
</feature>
<accession>A0AA88YPI2</accession>
<dbReference type="Gene3D" id="1.10.1380.10">
    <property type="entry name" value="Neutral endopeptidase , domain2"/>
    <property type="match status" value="1"/>
</dbReference>
<dbReference type="GO" id="GO:0046872">
    <property type="term" value="F:metal ion binding"/>
    <property type="evidence" value="ECO:0007669"/>
    <property type="project" value="UniProtKB-KW"/>
</dbReference>
<dbReference type="InterPro" id="IPR008753">
    <property type="entry name" value="Peptidase_M13_N"/>
</dbReference>
<keyword evidence="4" id="KW-0479">Metal-binding</keyword>
<dbReference type="InterPro" id="IPR018497">
    <property type="entry name" value="Peptidase_M13_C"/>
</dbReference>
<evidence type="ECO:0000256" key="6">
    <source>
        <dbReference type="ARBA" id="ARBA00022833"/>
    </source>
</evidence>
<comment type="similarity">
    <text evidence="2">Belongs to the peptidase M13 family.</text>
</comment>
<dbReference type="InterPro" id="IPR024079">
    <property type="entry name" value="MetalloPept_cat_dom_sf"/>
</dbReference>
<evidence type="ECO:0000256" key="7">
    <source>
        <dbReference type="ARBA" id="ARBA00023049"/>
    </source>
</evidence>
<evidence type="ECO:0000256" key="1">
    <source>
        <dbReference type="ARBA" id="ARBA00001947"/>
    </source>
</evidence>
<dbReference type="EMBL" id="VSWD01000005">
    <property type="protein sequence ID" value="KAK3103850.1"/>
    <property type="molecule type" value="Genomic_DNA"/>
</dbReference>
<evidence type="ECO:0000313" key="10">
    <source>
        <dbReference type="EMBL" id="KAK3103850.1"/>
    </source>
</evidence>